<evidence type="ECO:0000313" key="6">
    <source>
        <dbReference type="EMBL" id="TJY65651.1"/>
    </source>
</evidence>
<evidence type="ECO:0000313" key="7">
    <source>
        <dbReference type="Proteomes" id="UP000309872"/>
    </source>
</evidence>
<dbReference type="OrthoDB" id="9800034at2"/>
<dbReference type="AlphaFoldDB" id="A0A4U0H214"/>
<feature type="domain" description="DUF1232" evidence="5">
    <location>
        <begin position="72"/>
        <end position="104"/>
    </location>
</feature>
<dbReference type="Pfam" id="PF06803">
    <property type="entry name" value="DUF1232"/>
    <property type="match status" value="1"/>
</dbReference>
<accession>A0A4U0H214</accession>
<organism evidence="6 7">
    <name type="scientific">Sphingobacterium alkalisoli</name>
    <dbReference type="NCBI Taxonomy" id="1874115"/>
    <lineage>
        <taxon>Bacteria</taxon>
        <taxon>Pseudomonadati</taxon>
        <taxon>Bacteroidota</taxon>
        <taxon>Sphingobacteriia</taxon>
        <taxon>Sphingobacteriales</taxon>
        <taxon>Sphingobacteriaceae</taxon>
        <taxon>Sphingobacterium</taxon>
    </lineage>
</organism>
<comment type="subcellular location">
    <subcellularLocation>
        <location evidence="1">Endomembrane system</location>
        <topology evidence="1">Multi-pass membrane protein</topology>
    </subcellularLocation>
</comment>
<evidence type="ECO:0000256" key="4">
    <source>
        <dbReference type="ARBA" id="ARBA00023136"/>
    </source>
</evidence>
<evidence type="ECO:0000256" key="1">
    <source>
        <dbReference type="ARBA" id="ARBA00004127"/>
    </source>
</evidence>
<dbReference type="EMBL" id="SUKA01000003">
    <property type="protein sequence ID" value="TJY65651.1"/>
    <property type="molecule type" value="Genomic_DNA"/>
</dbReference>
<dbReference type="InterPro" id="IPR010652">
    <property type="entry name" value="DUF1232"/>
</dbReference>
<keyword evidence="4" id="KW-0472">Membrane</keyword>
<comment type="caution">
    <text evidence="6">The sequence shown here is derived from an EMBL/GenBank/DDBJ whole genome shotgun (WGS) entry which is preliminary data.</text>
</comment>
<reference evidence="6 7" key="1">
    <citation type="submission" date="2019-04" db="EMBL/GenBank/DDBJ databases">
        <title>Sphingobacterium olei sp. nov., isolated from oil-contaminated soil.</title>
        <authorList>
            <person name="Liu B."/>
        </authorList>
    </citation>
    <scope>NUCLEOTIDE SEQUENCE [LARGE SCALE GENOMIC DNA]</scope>
    <source>
        <strain evidence="6 7">Y3L14</strain>
    </source>
</reference>
<keyword evidence="2" id="KW-0812">Transmembrane</keyword>
<proteinExistence type="predicted"/>
<evidence type="ECO:0000256" key="3">
    <source>
        <dbReference type="ARBA" id="ARBA00022989"/>
    </source>
</evidence>
<evidence type="ECO:0000256" key="2">
    <source>
        <dbReference type="ARBA" id="ARBA00022692"/>
    </source>
</evidence>
<dbReference type="Proteomes" id="UP000309872">
    <property type="component" value="Unassembled WGS sequence"/>
</dbReference>
<name>A0A4U0H214_9SPHI</name>
<keyword evidence="7" id="KW-1185">Reference proteome</keyword>
<dbReference type="GO" id="GO:0012505">
    <property type="term" value="C:endomembrane system"/>
    <property type="evidence" value="ECO:0007669"/>
    <property type="project" value="UniProtKB-SubCell"/>
</dbReference>
<sequence>MYMNMRKMRYLKRALLLFEIFKSHKLTTNDLDKAENKAFHLNDRMSDFKVLIAMVRDVWKGRYKMSKWNMSIIVGTIVYVLSPLDALPDFVPIAGWLDDVTIVGYALTKLSVEIRKYKEFSQKNVETAVVKPS</sequence>
<protein>
    <submittedName>
        <fullName evidence="6">DUF1232 domain-containing protein</fullName>
    </submittedName>
</protein>
<keyword evidence="3" id="KW-1133">Transmembrane helix</keyword>
<gene>
    <name evidence="6" type="ORF">FAZ19_11000</name>
</gene>
<evidence type="ECO:0000259" key="5">
    <source>
        <dbReference type="Pfam" id="PF06803"/>
    </source>
</evidence>